<protein>
    <submittedName>
        <fullName evidence="2">Monooxygenase</fullName>
    </submittedName>
</protein>
<dbReference type="InterPro" id="IPR050744">
    <property type="entry name" value="AI-2_Isomerase_LsrG"/>
</dbReference>
<dbReference type="PANTHER" id="PTHR33336:SF3">
    <property type="entry name" value="ABM DOMAIN-CONTAINING PROTEIN"/>
    <property type="match status" value="1"/>
</dbReference>
<dbReference type="PANTHER" id="PTHR33336">
    <property type="entry name" value="QUINOL MONOOXYGENASE YGIN-RELATED"/>
    <property type="match status" value="1"/>
</dbReference>
<dbReference type="STRING" id="1469647.BC351_24220"/>
<name>A0A1V4HL93_9BACL</name>
<dbReference type="PROSITE" id="PS51725">
    <property type="entry name" value="ABM"/>
    <property type="match status" value="1"/>
</dbReference>
<dbReference type="AlphaFoldDB" id="A0A1V4HL93"/>
<dbReference type="Gene3D" id="3.30.70.100">
    <property type="match status" value="1"/>
</dbReference>
<evidence type="ECO:0000259" key="1">
    <source>
        <dbReference type="PROSITE" id="PS51725"/>
    </source>
</evidence>
<comment type="caution">
    <text evidence="2">The sequence shown here is derived from an EMBL/GenBank/DDBJ whole genome shotgun (WGS) entry which is preliminary data.</text>
</comment>
<dbReference type="RefSeq" id="WP_079412427.1">
    <property type="nucleotide sequence ID" value="NZ_MBTG01000011.1"/>
</dbReference>
<proteinExistence type="predicted"/>
<dbReference type="OrthoDB" id="287932at2"/>
<reference evidence="3" key="1">
    <citation type="submission" date="2016-07" db="EMBL/GenBank/DDBJ databases">
        <authorList>
            <person name="Florea S."/>
            <person name="Webb J.S."/>
            <person name="Jaromczyk J."/>
            <person name="Schardl C.L."/>
        </authorList>
    </citation>
    <scope>NUCLEOTIDE SEQUENCE [LARGE SCALE GENOMIC DNA]</scope>
    <source>
        <strain evidence="3">CY1</strain>
    </source>
</reference>
<dbReference type="SUPFAM" id="SSF54909">
    <property type="entry name" value="Dimeric alpha+beta barrel"/>
    <property type="match status" value="1"/>
</dbReference>
<keyword evidence="2" id="KW-0503">Monooxygenase</keyword>
<feature type="domain" description="ABM" evidence="1">
    <location>
        <begin position="2"/>
        <end position="91"/>
    </location>
</feature>
<dbReference type="InterPro" id="IPR007138">
    <property type="entry name" value="ABM_dom"/>
</dbReference>
<dbReference type="Proteomes" id="UP000190626">
    <property type="component" value="Unassembled WGS sequence"/>
</dbReference>
<evidence type="ECO:0000313" key="2">
    <source>
        <dbReference type="EMBL" id="OPH58061.1"/>
    </source>
</evidence>
<keyword evidence="2" id="KW-0560">Oxidoreductase</keyword>
<dbReference type="EMBL" id="MBTG01000011">
    <property type="protein sequence ID" value="OPH58061.1"/>
    <property type="molecule type" value="Genomic_DNA"/>
</dbReference>
<dbReference type="Pfam" id="PF03992">
    <property type="entry name" value="ABM"/>
    <property type="match status" value="1"/>
</dbReference>
<sequence length="101" mass="11473">MIILHANLQVNPARNDDFIREVKALIAASRVENGNIAYNLYLDIEKECTYTMVEIWENLDAVASHNKTDHLKTFASRAREFLAAPLIIKSYKGEPLETPTL</sequence>
<evidence type="ECO:0000313" key="3">
    <source>
        <dbReference type="Proteomes" id="UP000190626"/>
    </source>
</evidence>
<organism evidence="2 3">
    <name type="scientific">Paenibacillus ferrarius</name>
    <dbReference type="NCBI Taxonomy" id="1469647"/>
    <lineage>
        <taxon>Bacteria</taxon>
        <taxon>Bacillati</taxon>
        <taxon>Bacillota</taxon>
        <taxon>Bacilli</taxon>
        <taxon>Bacillales</taxon>
        <taxon>Paenibacillaceae</taxon>
        <taxon>Paenibacillus</taxon>
    </lineage>
</organism>
<gene>
    <name evidence="2" type="ORF">BC351_24220</name>
</gene>
<dbReference type="InterPro" id="IPR011008">
    <property type="entry name" value="Dimeric_a/b-barrel"/>
</dbReference>
<dbReference type="GO" id="GO:0004497">
    <property type="term" value="F:monooxygenase activity"/>
    <property type="evidence" value="ECO:0007669"/>
    <property type="project" value="UniProtKB-KW"/>
</dbReference>
<keyword evidence="3" id="KW-1185">Reference proteome</keyword>
<accession>A0A1V4HL93</accession>